<dbReference type="GO" id="GO:0003676">
    <property type="term" value="F:nucleic acid binding"/>
    <property type="evidence" value="ECO:0007669"/>
    <property type="project" value="InterPro"/>
</dbReference>
<protein>
    <recommendedName>
        <fullName evidence="8">CCHC-type domain-containing protein</fullName>
    </recommendedName>
</protein>
<dbReference type="Pfam" id="PF14223">
    <property type="entry name" value="Retrotran_gag_2"/>
    <property type="match status" value="1"/>
</dbReference>
<accession>A0A2N9GHR4</accession>
<dbReference type="GO" id="GO:0015074">
    <property type="term" value="P:DNA integration"/>
    <property type="evidence" value="ECO:0007669"/>
    <property type="project" value="InterPro"/>
</dbReference>
<dbReference type="InterPro" id="IPR001878">
    <property type="entry name" value="Znf_CCHC"/>
</dbReference>
<keyword evidence="3" id="KW-0175">Coiled coil</keyword>
<feature type="compositionally biased region" description="Low complexity" evidence="4">
    <location>
        <begin position="589"/>
        <end position="615"/>
    </location>
</feature>
<reference evidence="7" key="1">
    <citation type="submission" date="2018-02" db="EMBL/GenBank/DDBJ databases">
        <authorList>
            <person name="Cohen D.B."/>
            <person name="Kent A.D."/>
        </authorList>
    </citation>
    <scope>NUCLEOTIDE SEQUENCE</scope>
</reference>
<dbReference type="GO" id="GO:0004190">
    <property type="term" value="F:aspartic-type endopeptidase activity"/>
    <property type="evidence" value="ECO:0007669"/>
    <property type="project" value="UniProtKB-KW"/>
</dbReference>
<keyword evidence="1" id="KW-0645">Protease</keyword>
<sequence length="1678" mass="186962">MMGLKSKKAKYVCKRAPLSCHIQFICSSSLIYPREASAHTETEEANHLISESLTLGHDRDITESGPSNYSRSKSITLGHNRDINKPGPSNCLRSNSVALGHERNNGGSSITNIIPFKEGSEARSSPRSTLDIVEGSGSSDELDGSSRSPSGSGYSTSSPRKVVDVTLASWNENGLELNSLSPASLDNGEDQLSSSSFLVLVGAAVDGFPKEKMGLYSPLTFSLLQPNPTLSSIASTISTCSSNGAHRVLDGNLENTLYEQLQQAMAEAENETQKRQKAERGLVEAIHRAQEDWKQRIEVGEALAKEKEDHEKVKNQRDQVMEELITDEHVSSTFVFSSSSFQHIPAHGLDHTDLMLSRLFWILLQASRPPRATKISSIVSNYVLWKYQITSILKAYDVLSYVDGSQQCPPQYSLNSEGVRQENPLYQQWISRDQGLLTLINSTLSPSSLSLVVGQTTAHGVWSILEKRYTSASRSNILNLKMDLHNIKKDSADSVNAYLQKIKDARDRLSAVGVQIDNEEILHIVLKGLPCEYHAFNTAIRTRNDATCFEEMYVLLTAEEQSLKASIDLSKDQSHMAMFANANRNNALFLPQGNRGRGRNNYNRGRGRNYNNNNSGRGGYNNSGYNYLGNPNGNPNGNSGHNNGNFSSSPNQSYSQRPSCQICGKSGHAALDCYHRMDYSYQGKQPPTKLAAMAATSNAQHSDQSYWISDTGATDHFTPDLSAIPDHQDYTGGDLATVGNGHALPITHIGNSQLQASSHLFQLRCVLRVPSMASNLLSVNKFCRDNNCCFHFDANQFQIKDMPTGRLLYRGLRKNGLYPLNGSTLPYKSSTHQVNFSSLQSTKSVTPQVWHDRLGHPHTQVLKSVLPHVHTHSSNKTESFPCTHCIQGKMTQLPFTQSLSKACKPLEVVHSDVWGPAPVTSNGGSRFFVIFIDEYTQLNQSQNQNFKGILHQFTCPHTSQQNGLAERKHRHIVDIALTLISQSSLPLSFWPYAFTTAVFLINRLPTSSRCSPWELLFKLRPSYAQLRTFGCLCYPLLRPFNTHKLQPRSIECIFLGYPTNAKGYLCYDPIGHKYYTSRHVIFTESVFPFKQQSSIPSTSIPPTWLHSNLFFHTCPLSPILGTSPTTSTKYHSLPSILGPLPFNTSLPMSSSSSSDVPVTISPPVPNITPVTESPISSTIPVPPPMLSISTHPMQTRAKSGISKRKQLHHTSVINYLNTEPPTFKVASQFSQWQDAMLSEFQALQRQETWTLVPPSSEQNLVGCRWVYKLKRNSDGSIARYKARLVAKGYHQQPGMDFDETFSPVVKPATVRLILSLAAQQQWSLRQLDVSNAFLHGLLKETVYMEQPPGFVDSSYPHHVCKLQKALYGLKQAPRAWFERFTSHLLTIGFTPSLADPSLFMYRHGTTVMFLLLYVDDIIITGNDSHAITSLLAQLSKVFDIKDLGPLKFFLGLQIEYRSVGFFVHQRKYATDLLQKFNMSTCKPCSTPFVSLSRLRKDDGILLSDPTHFCSLVGPLSLTAYTDSDWAGDPMDRRSTTGLIVFLGHNPITWQSKKQPTVSRSSTEAEYKALANCTADLAWVRMILKDLGVFLHSPPTVWCDNLSALALASNPVFHARTKHVEVDYHFVREKVTNKDLQLRHISTDDQLADVLTKALPSPRFLYLRNKLMPLPFRHVFAGG</sequence>
<dbReference type="CDD" id="cd09272">
    <property type="entry name" value="RNase_HI_RT_Ty1"/>
    <property type="match status" value="1"/>
</dbReference>
<feature type="compositionally biased region" description="Low complexity" evidence="4">
    <location>
        <begin position="622"/>
        <end position="651"/>
    </location>
</feature>
<dbReference type="PROSITE" id="PS50158">
    <property type="entry name" value="ZF_CCHC"/>
    <property type="match status" value="1"/>
</dbReference>
<dbReference type="PANTHER" id="PTHR47481">
    <property type="match status" value="1"/>
</dbReference>
<evidence type="ECO:0000256" key="4">
    <source>
        <dbReference type="SAM" id="MobiDB-lite"/>
    </source>
</evidence>
<keyword evidence="1" id="KW-0378">Hydrolase</keyword>
<feature type="domain" description="Integrase catalytic" evidence="6">
    <location>
        <begin position="843"/>
        <end position="1020"/>
    </location>
</feature>
<dbReference type="InterPro" id="IPR036397">
    <property type="entry name" value="RNaseH_sf"/>
</dbReference>
<dbReference type="Pfam" id="PF07727">
    <property type="entry name" value="RVT_2"/>
    <property type="match status" value="1"/>
</dbReference>
<dbReference type="PROSITE" id="PS50994">
    <property type="entry name" value="INTEGRASE"/>
    <property type="match status" value="1"/>
</dbReference>
<dbReference type="PANTHER" id="PTHR47481:SF28">
    <property type="entry name" value="RETROTRANSPOSON COPIA-LIKE N-TERMINAL DOMAIN-CONTAINING PROTEIN"/>
    <property type="match status" value="1"/>
</dbReference>
<feature type="coiled-coil region" evidence="3">
    <location>
        <begin position="251"/>
        <end position="323"/>
    </location>
</feature>
<keyword evidence="1" id="KW-0064">Aspartyl protease</keyword>
<dbReference type="GO" id="GO:0008270">
    <property type="term" value="F:zinc ion binding"/>
    <property type="evidence" value="ECO:0007669"/>
    <property type="project" value="UniProtKB-KW"/>
</dbReference>
<dbReference type="InterPro" id="IPR025724">
    <property type="entry name" value="GAG-pre-integrase_dom"/>
</dbReference>
<dbReference type="Pfam" id="PF22936">
    <property type="entry name" value="Pol_BBD"/>
    <property type="match status" value="1"/>
</dbReference>
<evidence type="ECO:0008006" key="8">
    <source>
        <dbReference type="Google" id="ProtNLM"/>
    </source>
</evidence>
<dbReference type="Pfam" id="PF13976">
    <property type="entry name" value="gag_pre-integrs"/>
    <property type="match status" value="1"/>
</dbReference>
<organism evidence="7">
    <name type="scientific">Fagus sylvatica</name>
    <name type="common">Beechnut</name>
    <dbReference type="NCBI Taxonomy" id="28930"/>
    <lineage>
        <taxon>Eukaryota</taxon>
        <taxon>Viridiplantae</taxon>
        <taxon>Streptophyta</taxon>
        <taxon>Embryophyta</taxon>
        <taxon>Tracheophyta</taxon>
        <taxon>Spermatophyta</taxon>
        <taxon>Magnoliopsida</taxon>
        <taxon>eudicotyledons</taxon>
        <taxon>Gunneridae</taxon>
        <taxon>Pentapetalae</taxon>
        <taxon>rosids</taxon>
        <taxon>fabids</taxon>
        <taxon>Fagales</taxon>
        <taxon>Fagaceae</taxon>
        <taxon>Fagus</taxon>
    </lineage>
</organism>
<dbReference type="InterPro" id="IPR054722">
    <property type="entry name" value="PolX-like_BBD"/>
</dbReference>
<dbReference type="Pfam" id="PF25597">
    <property type="entry name" value="SH3_retrovirus"/>
    <property type="match status" value="1"/>
</dbReference>
<dbReference type="InterPro" id="IPR013103">
    <property type="entry name" value="RVT_2"/>
</dbReference>
<feature type="region of interest" description="Disordered" evidence="4">
    <location>
        <begin position="57"/>
        <end position="159"/>
    </location>
</feature>
<dbReference type="InterPro" id="IPR057670">
    <property type="entry name" value="SH3_retrovirus"/>
</dbReference>
<feature type="compositionally biased region" description="Polar residues" evidence="4">
    <location>
        <begin position="64"/>
        <end position="77"/>
    </location>
</feature>
<evidence type="ECO:0000259" key="6">
    <source>
        <dbReference type="PROSITE" id="PS50994"/>
    </source>
</evidence>
<feature type="compositionally biased region" description="Low complexity" evidence="4">
    <location>
        <begin position="134"/>
        <end position="158"/>
    </location>
</feature>
<dbReference type="InterPro" id="IPR012337">
    <property type="entry name" value="RNaseH-like_sf"/>
</dbReference>
<keyword evidence="2" id="KW-0479">Metal-binding</keyword>
<dbReference type="SUPFAM" id="SSF56672">
    <property type="entry name" value="DNA/RNA polymerases"/>
    <property type="match status" value="1"/>
</dbReference>
<dbReference type="InterPro" id="IPR043502">
    <property type="entry name" value="DNA/RNA_pol_sf"/>
</dbReference>
<evidence type="ECO:0000256" key="3">
    <source>
        <dbReference type="SAM" id="Coils"/>
    </source>
</evidence>
<dbReference type="SUPFAM" id="SSF53098">
    <property type="entry name" value="Ribonuclease H-like"/>
    <property type="match status" value="1"/>
</dbReference>
<dbReference type="EMBL" id="OIVN01001921">
    <property type="protein sequence ID" value="SPC98939.1"/>
    <property type="molecule type" value="Genomic_DNA"/>
</dbReference>
<evidence type="ECO:0000313" key="7">
    <source>
        <dbReference type="EMBL" id="SPC98939.1"/>
    </source>
</evidence>
<feature type="region of interest" description="Disordered" evidence="4">
    <location>
        <begin position="589"/>
        <end position="660"/>
    </location>
</feature>
<name>A0A2N9GHR4_FAGSY</name>
<dbReference type="Gene3D" id="3.30.420.10">
    <property type="entry name" value="Ribonuclease H-like superfamily/Ribonuclease H"/>
    <property type="match status" value="1"/>
</dbReference>
<keyword evidence="2" id="KW-0862">Zinc</keyword>
<feature type="domain" description="CCHC-type" evidence="5">
    <location>
        <begin position="660"/>
        <end position="673"/>
    </location>
</feature>
<dbReference type="InterPro" id="IPR001584">
    <property type="entry name" value="Integrase_cat-core"/>
</dbReference>
<evidence type="ECO:0000259" key="5">
    <source>
        <dbReference type="PROSITE" id="PS50158"/>
    </source>
</evidence>
<evidence type="ECO:0000256" key="2">
    <source>
        <dbReference type="PROSITE-ProRule" id="PRU00047"/>
    </source>
</evidence>
<keyword evidence="2" id="KW-0863">Zinc-finger</keyword>
<proteinExistence type="predicted"/>
<gene>
    <name evidence="7" type="ORF">FSB_LOCUS26821</name>
</gene>
<evidence type="ECO:0000256" key="1">
    <source>
        <dbReference type="ARBA" id="ARBA00022750"/>
    </source>
</evidence>